<comment type="caution">
    <text evidence="1">The sequence shown here is derived from an EMBL/GenBank/DDBJ whole genome shotgun (WGS) entry which is preliminary data.</text>
</comment>
<evidence type="ECO:0000313" key="2">
    <source>
        <dbReference type="Proteomes" id="UP000805704"/>
    </source>
</evidence>
<reference evidence="1" key="1">
    <citation type="submission" date="2020-04" db="EMBL/GenBank/DDBJ databases">
        <title>A chromosome-scale assembly and high-density genetic map of the yellow drum (Nibea albiflora) genome.</title>
        <authorList>
            <person name="Xu D."/>
            <person name="Zhang W."/>
            <person name="Chen R."/>
            <person name="Tan P."/>
            <person name="Wang L."/>
            <person name="Song H."/>
            <person name="Tian L."/>
            <person name="Zhu Q."/>
            <person name="Wang B."/>
        </authorList>
    </citation>
    <scope>NUCLEOTIDE SEQUENCE</scope>
    <source>
        <strain evidence="1">ZJHYS-2018</strain>
    </source>
</reference>
<accession>A0ACB7FCA7</accession>
<dbReference type="EMBL" id="CM024801">
    <property type="protein sequence ID" value="KAG8011640.1"/>
    <property type="molecule type" value="Genomic_DNA"/>
</dbReference>
<dbReference type="Proteomes" id="UP000805704">
    <property type="component" value="Chromosome 13"/>
</dbReference>
<keyword evidence="2" id="KW-1185">Reference proteome</keyword>
<name>A0ACB7FCA7_NIBAL</name>
<organism evidence="1 2">
    <name type="scientific">Nibea albiflora</name>
    <name type="common">Yellow drum</name>
    <name type="synonym">Corvina albiflora</name>
    <dbReference type="NCBI Taxonomy" id="240163"/>
    <lineage>
        <taxon>Eukaryota</taxon>
        <taxon>Metazoa</taxon>
        <taxon>Chordata</taxon>
        <taxon>Craniata</taxon>
        <taxon>Vertebrata</taxon>
        <taxon>Euteleostomi</taxon>
        <taxon>Actinopterygii</taxon>
        <taxon>Neopterygii</taxon>
        <taxon>Teleostei</taxon>
        <taxon>Neoteleostei</taxon>
        <taxon>Acanthomorphata</taxon>
        <taxon>Eupercaria</taxon>
        <taxon>Sciaenidae</taxon>
        <taxon>Nibea</taxon>
    </lineage>
</organism>
<gene>
    <name evidence="1" type="ORF">GBF38_003902</name>
</gene>
<protein>
    <submittedName>
        <fullName evidence="1">Uncharacterized protein</fullName>
    </submittedName>
</protein>
<evidence type="ECO:0000313" key="1">
    <source>
        <dbReference type="EMBL" id="KAG8011640.1"/>
    </source>
</evidence>
<sequence length="191" mass="20479">MQTIRLPGSLALGDGKTFHSSGPRFFLWTELKTCREGGLNSLQSSAVGNQLMLAKGEKKGRKKHLAQRFSQAPVSMGTSSPGVVMSDSNSCLSGSGSPLYCPVDLLLSADPPALTSHLYPSQLLWCYDGRVFSPETVQALLLSDSDGSMCSVGRMISPVHPGELVSPPVPVLGEPQYFPRPPFPFGCHYPN</sequence>
<proteinExistence type="predicted"/>